<evidence type="ECO:0000313" key="1">
    <source>
        <dbReference type="EMBL" id="QBN19488.1"/>
    </source>
</evidence>
<dbReference type="OrthoDB" id="773198at2"/>
<dbReference type="KEGG" id="fnk:E1750_11990"/>
<dbReference type="Proteomes" id="UP000291124">
    <property type="component" value="Chromosome"/>
</dbReference>
<protein>
    <submittedName>
        <fullName evidence="1">Uncharacterized protein</fullName>
    </submittedName>
</protein>
<name>A0A4P6YBC8_9FLAO</name>
<reference evidence="2" key="1">
    <citation type="submission" date="2019-03" db="EMBL/GenBank/DDBJ databases">
        <title>Flavobacterium sp.</title>
        <authorList>
            <person name="Kim H."/>
        </authorList>
    </citation>
    <scope>NUCLEOTIDE SEQUENCE [LARGE SCALE GENOMIC DNA]</scope>
    <source>
        <strain evidence="2">GS13</strain>
    </source>
</reference>
<evidence type="ECO:0000313" key="2">
    <source>
        <dbReference type="Proteomes" id="UP000291124"/>
    </source>
</evidence>
<proteinExistence type="predicted"/>
<keyword evidence="2" id="KW-1185">Reference proteome</keyword>
<dbReference type="RefSeq" id="WP_133277005.1">
    <property type="nucleotide sequence ID" value="NZ_CP037933.1"/>
</dbReference>
<accession>A0A4P6YBC8</accession>
<organism evidence="1 2">
    <name type="scientific">Flavobacterium nackdongense</name>
    <dbReference type="NCBI Taxonomy" id="2547394"/>
    <lineage>
        <taxon>Bacteria</taxon>
        <taxon>Pseudomonadati</taxon>
        <taxon>Bacteroidota</taxon>
        <taxon>Flavobacteriia</taxon>
        <taxon>Flavobacteriales</taxon>
        <taxon>Flavobacteriaceae</taxon>
        <taxon>Flavobacterium</taxon>
    </lineage>
</organism>
<gene>
    <name evidence="1" type="ORF">E1750_11990</name>
</gene>
<sequence length="80" mass="9604">MDLQTRKTAFVQEFLSIQSEEVISRLEKYLKKEQISIKEKSFKTMTTKDLNRRIDRSEQDSINGRLTEMDDFLAEIEKWD</sequence>
<dbReference type="AlphaFoldDB" id="A0A4P6YBC8"/>
<dbReference type="EMBL" id="CP037933">
    <property type="protein sequence ID" value="QBN19488.1"/>
    <property type="molecule type" value="Genomic_DNA"/>
</dbReference>